<dbReference type="InterPro" id="IPR039425">
    <property type="entry name" value="RNA_pol_sigma-70-like"/>
</dbReference>
<evidence type="ECO:0000256" key="3">
    <source>
        <dbReference type="ARBA" id="ARBA00023082"/>
    </source>
</evidence>
<evidence type="ECO:0000313" key="7">
    <source>
        <dbReference type="Proteomes" id="UP001597418"/>
    </source>
</evidence>
<dbReference type="SUPFAM" id="SSF88659">
    <property type="entry name" value="Sigma3 and sigma4 domains of RNA polymerase sigma factors"/>
    <property type="match status" value="1"/>
</dbReference>
<dbReference type="InterPro" id="IPR036388">
    <property type="entry name" value="WH-like_DNA-bd_sf"/>
</dbReference>
<dbReference type="InterPro" id="IPR013325">
    <property type="entry name" value="RNA_pol_sigma_r2"/>
</dbReference>
<dbReference type="RefSeq" id="WP_066753025.1">
    <property type="nucleotide sequence ID" value="NZ_JBHUMB010000005.1"/>
</dbReference>
<dbReference type="SUPFAM" id="SSF88946">
    <property type="entry name" value="Sigma2 domain of RNA polymerase sigma factors"/>
    <property type="match status" value="1"/>
</dbReference>
<keyword evidence="4" id="KW-0804">Transcription</keyword>
<dbReference type="InterPro" id="IPR013249">
    <property type="entry name" value="RNA_pol_sigma70_r4_t2"/>
</dbReference>
<evidence type="ECO:0000259" key="5">
    <source>
        <dbReference type="Pfam" id="PF08281"/>
    </source>
</evidence>
<dbReference type="PANTHER" id="PTHR43133">
    <property type="entry name" value="RNA POLYMERASE ECF-TYPE SIGMA FACTO"/>
    <property type="match status" value="1"/>
</dbReference>
<sequence length="199" mass="23368">MQDSELTNEILLSKLKESDHKAFEEIYRRFWRSSFRQLYAKSGDQELSEELTQKIFVSLWERRADLQIQYLPAYFAAAAKFSFINHLKSRIKVERFMHITQSEDELQQQNNSLDTLAAKELMEQLYNGLERLSPKTRQIFLMSRIEFQPIKKIALALHLSEKAVEYHITKSLKTLRIVLRDYLTIGIVAIGFSSTVLFS</sequence>
<dbReference type="Gene3D" id="1.10.1740.10">
    <property type="match status" value="1"/>
</dbReference>
<dbReference type="PANTHER" id="PTHR43133:SF46">
    <property type="entry name" value="RNA POLYMERASE SIGMA-70 FACTOR ECF SUBFAMILY"/>
    <property type="match status" value="1"/>
</dbReference>
<dbReference type="EMBL" id="JBHUMB010000005">
    <property type="protein sequence ID" value="MFD2741914.1"/>
    <property type="molecule type" value="Genomic_DNA"/>
</dbReference>
<evidence type="ECO:0000313" key="6">
    <source>
        <dbReference type="EMBL" id="MFD2741914.1"/>
    </source>
</evidence>
<comment type="caution">
    <text evidence="6">The sequence shown here is derived from an EMBL/GenBank/DDBJ whole genome shotgun (WGS) entry which is preliminary data.</text>
</comment>
<dbReference type="Gene3D" id="1.10.10.10">
    <property type="entry name" value="Winged helix-like DNA-binding domain superfamily/Winged helix DNA-binding domain"/>
    <property type="match status" value="1"/>
</dbReference>
<protein>
    <submittedName>
        <fullName evidence="6">Sigma-70 family RNA polymerase sigma factor</fullName>
    </submittedName>
</protein>
<dbReference type="Pfam" id="PF08281">
    <property type="entry name" value="Sigma70_r4_2"/>
    <property type="match status" value="1"/>
</dbReference>
<name>A0ABW5U7U9_9SPHI</name>
<gene>
    <name evidence="6" type="ORF">ACFSQ6_00740</name>
</gene>
<keyword evidence="2" id="KW-0805">Transcription regulation</keyword>
<dbReference type="InterPro" id="IPR013324">
    <property type="entry name" value="RNA_pol_sigma_r3/r4-like"/>
</dbReference>
<proteinExistence type="inferred from homology"/>
<feature type="domain" description="RNA polymerase sigma factor 70 region 4 type 2" evidence="5">
    <location>
        <begin position="123"/>
        <end position="175"/>
    </location>
</feature>
<evidence type="ECO:0000256" key="1">
    <source>
        <dbReference type="ARBA" id="ARBA00010641"/>
    </source>
</evidence>
<keyword evidence="7" id="KW-1185">Reference proteome</keyword>
<keyword evidence="3" id="KW-0731">Sigma factor</keyword>
<dbReference type="Proteomes" id="UP001597418">
    <property type="component" value="Unassembled WGS sequence"/>
</dbReference>
<comment type="similarity">
    <text evidence="1">Belongs to the sigma-70 factor family. ECF subfamily.</text>
</comment>
<organism evidence="6 7">
    <name type="scientific">Sphingobacterium populi</name>
    <dbReference type="NCBI Taxonomy" id="1812824"/>
    <lineage>
        <taxon>Bacteria</taxon>
        <taxon>Pseudomonadati</taxon>
        <taxon>Bacteroidota</taxon>
        <taxon>Sphingobacteriia</taxon>
        <taxon>Sphingobacteriales</taxon>
        <taxon>Sphingobacteriaceae</taxon>
        <taxon>Sphingobacterium</taxon>
    </lineage>
</organism>
<evidence type="ECO:0000256" key="2">
    <source>
        <dbReference type="ARBA" id="ARBA00023015"/>
    </source>
</evidence>
<accession>A0ABW5U7U9</accession>
<evidence type="ECO:0000256" key="4">
    <source>
        <dbReference type="ARBA" id="ARBA00023163"/>
    </source>
</evidence>
<dbReference type="NCBIfam" id="TIGR02937">
    <property type="entry name" value="sigma70-ECF"/>
    <property type="match status" value="1"/>
</dbReference>
<reference evidence="7" key="1">
    <citation type="journal article" date="2019" name="Int. J. Syst. Evol. Microbiol.">
        <title>The Global Catalogue of Microorganisms (GCM) 10K type strain sequencing project: providing services to taxonomists for standard genome sequencing and annotation.</title>
        <authorList>
            <consortium name="The Broad Institute Genomics Platform"/>
            <consortium name="The Broad Institute Genome Sequencing Center for Infectious Disease"/>
            <person name="Wu L."/>
            <person name="Ma J."/>
        </authorList>
    </citation>
    <scope>NUCLEOTIDE SEQUENCE [LARGE SCALE GENOMIC DNA]</scope>
    <source>
        <strain evidence="7">KCTC 42247</strain>
    </source>
</reference>
<dbReference type="InterPro" id="IPR014284">
    <property type="entry name" value="RNA_pol_sigma-70_dom"/>
</dbReference>